<feature type="transmembrane region" description="Helical" evidence="6">
    <location>
        <begin position="448"/>
        <end position="469"/>
    </location>
</feature>
<evidence type="ECO:0000256" key="1">
    <source>
        <dbReference type="ARBA" id="ARBA00004141"/>
    </source>
</evidence>
<dbReference type="PANTHER" id="PTHR14255">
    <property type="entry name" value="CEREBLON"/>
    <property type="match status" value="1"/>
</dbReference>
<proteinExistence type="predicted"/>
<comment type="subcellular location">
    <subcellularLocation>
        <location evidence="1">Membrane</location>
        <topology evidence="1">Multi-pass membrane protein</topology>
    </subcellularLocation>
</comment>
<dbReference type="InParanoid" id="A0A0G4G5K4"/>
<dbReference type="STRING" id="1169540.A0A0G4G5K4"/>
<feature type="compositionally biased region" description="Basic and acidic residues" evidence="5">
    <location>
        <begin position="239"/>
        <end position="266"/>
    </location>
</feature>
<keyword evidence="8" id="KW-1185">Reference proteome</keyword>
<evidence type="ECO:0000256" key="4">
    <source>
        <dbReference type="ARBA" id="ARBA00023136"/>
    </source>
</evidence>
<feature type="transmembrane region" description="Helical" evidence="6">
    <location>
        <begin position="379"/>
        <end position="400"/>
    </location>
</feature>
<dbReference type="Proteomes" id="UP000041254">
    <property type="component" value="Unassembled WGS sequence"/>
</dbReference>
<evidence type="ECO:0000313" key="8">
    <source>
        <dbReference type="Proteomes" id="UP000041254"/>
    </source>
</evidence>
<dbReference type="PANTHER" id="PTHR14255:SF3">
    <property type="entry name" value="SULFITE EXPORTER TAUE_SAFE FAMILY PROTEIN 5-RELATED"/>
    <property type="match status" value="1"/>
</dbReference>
<dbReference type="Pfam" id="PF01925">
    <property type="entry name" value="TauE"/>
    <property type="match status" value="2"/>
</dbReference>
<gene>
    <name evidence="7" type="ORF">Vbra_17098</name>
</gene>
<keyword evidence="2 6" id="KW-0812">Transmembrane</keyword>
<dbReference type="GO" id="GO:0016567">
    <property type="term" value="P:protein ubiquitination"/>
    <property type="evidence" value="ECO:0007669"/>
    <property type="project" value="TreeGrafter"/>
</dbReference>
<feature type="compositionally biased region" description="Basic and acidic residues" evidence="5">
    <location>
        <begin position="154"/>
        <end position="163"/>
    </location>
</feature>
<dbReference type="PhylomeDB" id="A0A0G4G5K4"/>
<evidence type="ECO:0000256" key="6">
    <source>
        <dbReference type="SAM" id="Phobius"/>
    </source>
</evidence>
<evidence type="ECO:0000256" key="2">
    <source>
        <dbReference type="ARBA" id="ARBA00022692"/>
    </source>
</evidence>
<dbReference type="GO" id="GO:0031464">
    <property type="term" value="C:Cul4A-RING E3 ubiquitin ligase complex"/>
    <property type="evidence" value="ECO:0007669"/>
    <property type="project" value="TreeGrafter"/>
</dbReference>
<dbReference type="OrthoDB" id="434519at2759"/>
<feature type="transmembrane region" description="Helical" evidence="6">
    <location>
        <begin position="324"/>
        <end position="344"/>
    </location>
</feature>
<accession>A0A0G4G5K4</accession>
<name>A0A0G4G5K4_VITBC</name>
<evidence type="ECO:0000256" key="5">
    <source>
        <dbReference type="SAM" id="MobiDB-lite"/>
    </source>
</evidence>
<feature type="transmembrane region" description="Helical" evidence="6">
    <location>
        <begin position="481"/>
        <end position="499"/>
    </location>
</feature>
<dbReference type="VEuPathDB" id="CryptoDB:Vbra_17098"/>
<organism evidence="7 8">
    <name type="scientific">Vitrella brassicaformis (strain CCMP3155)</name>
    <dbReference type="NCBI Taxonomy" id="1169540"/>
    <lineage>
        <taxon>Eukaryota</taxon>
        <taxon>Sar</taxon>
        <taxon>Alveolata</taxon>
        <taxon>Colpodellida</taxon>
        <taxon>Vitrellaceae</taxon>
        <taxon>Vitrella</taxon>
    </lineage>
</organism>
<dbReference type="InterPro" id="IPR002781">
    <property type="entry name" value="TM_pro_TauE-like"/>
</dbReference>
<feature type="transmembrane region" description="Helical" evidence="6">
    <location>
        <begin position="76"/>
        <end position="99"/>
    </location>
</feature>
<dbReference type="GO" id="GO:0016020">
    <property type="term" value="C:membrane"/>
    <property type="evidence" value="ECO:0007669"/>
    <property type="project" value="UniProtKB-SubCell"/>
</dbReference>
<feature type="transmembrane region" description="Helical" evidence="6">
    <location>
        <begin position="293"/>
        <end position="312"/>
    </location>
</feature>
<dbReference type="AlphaFoldDB" id="A0A0G4G5K4"/>
<feature type="transmembrane region" description="Helical" evidence="6">
    <location>
        <begin position="105"/>
        <end position="124"/>
    </location>
</feature>
<keyword evidence="4 6" id="KW-0472">Membrane</keyword>
<reference evidence="7 8" key="1">
    <citation type="submission" date="2014-11" db="EMBL/GenBank/DDBJ databases">
        <authorList>
            <person name="Zhu J."/>
            <person name="Qi W."/>
            <person name="Song R."/>
        </authorList>
    </citation>
    <scope>NUCLEOTIDE SEQUENCE [LARGE SCALE GENOMIC DNA]</scope>
</reference>
<keyword evidence="3 6" id="KW-1133">Transmembrane helix</keyword>
<feature type="transmembrane region" description="Helical" evidence="6">
    <location>
        <begin position="44"/>
        <end position="64"/>
    </location>
</feature>
<protein>
    <submittedName>
        <fullName evidence="7">Uncharacterized protein</fullName>
    </submittedName>
</protein>
<sequence length="544" mass="59193">MDGIVWISCAIVTFVGAAFSAGGGIGGGAIYIPTYMVIFGTAHLAVPLSKVTIFGLALASNLFNVHQRHPKRDRPLINYEMCIMLEPATLIGAMIGVYLNVVMTSIEILGCLVVVLSITSYKTFVKGVKQYRQESLTHTRIPHTELPAIAVHPHTQDTMRTDQADQPEDTQDREGGKMPLIVTSTDPLLASLPPSHGGHGDVSPAGVSTGMPSDTSPLSLRMADVKTPGGRSHQVQQQEHQESEKAALLPRGREGQGEEGRGRQPLEIEEEVGDEKNTDEVRRYHRWDACVPWGWLGVLVVCWAVNCAALVYAGGPTGILCGDLLQKIALLTLIVVLASFTLWFRQVLLAYRRDREVCGFHTHAIDEGGFGWITARNTLVYPFWSMVAGVAAGCLGIGGGLVKGPLMLEIGLLPHSAVVSATFMILFTSSSTSLQFGLMGRLEIVSSLIFSLCAFCGALVGVKLVSAAVRRFKHGQSGVTFLLGTLILVSMCCMVGVSIHEELHGVRKRPPFSVKNLCEALHKHPQTPELPQMFSWHKWQKWHH</sequence>
<evidence type="ECO:0000313" key="7">
    <source>
        <dbReference type="EMBL" id="CEM23748.1"/>
    </source>
</evidence>
<evidence type="ECO:0000256" key="3">
    <source>
        <dbReference type="ARBA" id="ARBA00022989"/>
    </source>
</evidence>
<dbReference type="EMBL" id="CDMY01000571">
    <property type="protein sequence ID" value="CEM23748.1"/>
    <property type="molecule type" value="Genomic_DNA"/>
</dbReference>
<dbReference type="OMA" id="PIHIAFC"/>
<feature type="region of interest" description="Disordered" evidence="5">
    <location>
        <begin position="153"/>
        <end position="277"/>
    </location>
</feature>